<proteinExistence type="predicted"/>
<name>A0A2P2PL80_RHIMU</name>
<sequence>MKLANQSGDAGGAGGGTAEEVTETLRTGRSSHVGRRAGAVEVEVHRSHRNSNLHFRHVQAGYIHDWCWRGLALWIEGDRGLFNSSAYIEKAGTQEWRN</sequence>
<accession>A0A2P2PL80</accession>
<evidence type="ECO:0000313" key="2">
    <source>
        <dbReference type="EMBL" id="MBX55503.1"/>
    </source>
</evidence>
<reference evidence="2" key="1">
    <citation type="submission" date="2018-02" db="EMBL/GenBank/DDBJ databases">
        <title>Rhizophora mucronata_Transcriptome.</title>
        <authorList>
            <person name="Meera S.P."/>
            <person name="Sreeshan A."/>
            <person name="Augustine A."/>
        </authorList>
    </citation>
    <scope>NUCLEOTIDE SEQUENCE</scope>
    <source>
        <tissue evidence="2">Leaf</tissue>
    </source>
</reference>
<evidence type="ECO:0000256" key="1">
    <source>
        <dbReference type="SAM" id="MobiDB-lite"/>
    </source>
</evidence>
<feature type="region of interest" description="Disordered" evidence="1">
    <location>
        <begin position="1"/>
        <end position="36"/>
    </location>
</feature>
<organism evidence="2">
    <name type="scientific">Rhizophora mucronata</name>
    <name type="common">Asiatic mangrove</name>
    <dbReference type="NCBI Taxonomy" id="61149"/>
    <lineage>
        <taxon>Eukaryota</taxon>
        <taxon>Viridiplantae</taxon>
        <taxon>Streptophyta</taxon>
        <taxon>Embryophyta</taxon>
        <taxon>Tracheophyta</taxon>
        <taxon>Spermatophyta</taxon>
        <taxon>Magnoliopsida</taxon>
        <taxon>eudicotyledons</taxon>
        <taxon>Gunneridae</taxon>
        <taxon>Pentapetalae</taxon>
        <taxon>rosids</taxon>
        <taxon>fabids</taxon>
        <taxon>Malpighiales</taxon>
        <taxon>Rhizophoraceae</taxon>
        <taxon>Rhizophora</taxon>
    </lineage>
</organism>
<dbReference type="AlphaFoldDB" id="A0A2P2PL80"/>
<dbReference type="EMBL" id="GGEC01075019">
    <property type="protein sequence ID" value="MBX55503.1"/>
    <property type="molecule type" value="Transcribed_RNA"/>
</dbReference>
<protein>
    <submittedName>
        <fullName evidence="2">Uncharacterized protein</fullName>
    </submittedName>
</protein>